<evidence type="ECO:0000256" key="2">
    <source>
        <dbReference type="ARBA" id="ARBA00023306"/>
    </source>
</evidence>
<name>A0A6A1WTB7_9ROSI</name>
<gene>
    <name evidence="4" type="ORF">CJ030_MR1G025237</name>
</gene>
<evidence type="ECO:0000256" key="1">
    <source>
        <dbReference type="ARBA" id="ARBA00023013"/>
    </source>
</evidence>
<accession>A0A6A1WTB7</accession>
<evidence type="ECO:0000313" key="4">
    <source>
        <dbReference type="EMBL" id="KAB1226020.1"/>
    </source>
</evidence>
<comment type="caution">
    <text evidence="4">The sequence shown here is derived from an EMBL/GenBank/DDBJ whole genome shotgun (WGS) entry which is preliminary data.</text>
</comment>
<keyword evidence="1" id="KW-0649">Protein kinase inhibitor</keyword>
<dbReference type="EMBL" id="RXIC02000019">
    <property type="protein sequence ID" value="KAB1226020.1"/>
    <property type="molecule type" value="Genomic_DNA"/>
</dbReference>
<evidence type="ECO:0000313" key="5">
    <source>
        <dbReference type="Proteomes" id="UP000516437"/>
    </source>
</evidence>
<dbReference type="GO" id="GO:0004860">
    <property type="term" value="F:protein kinase inhibitor activity"/>
    <property type="evidence" value="ECO:0007669"/>
    <property type="project" value="UniProtKB-KW"/>
</dbReference>
<dbReference type="GO" id="GO:0005634">
    <property type="term" value="C:nucleus"/>
    <property type="evidence" value="ECO:0007669"/>
    <property type="project" value="TreeGrafter"/>
</dbReference>
<dbReference type="Proteomes" id="UP000516437">
    <property type="component" value="Chromosome 1"/>
</dbReference>
<sequence>MGTVSDSQMFLISEKDPNAMEFNFRVRPALEFRDESLTVPPETYSLQEIQGLKKEEEEDQERERERERAQDEEKEDKCNTSGSSLRLKILSPGEFRDVEDDNDGFKTPTALDHKISAILECPPAPRKPRPTPLTKRKAVRRRILLDLSNEIESLFPPVVGVYLSGKTKKIRQGSDETK</sequence>
<keyword evidence="2" id="KW-0131">Cell cycle</keyword>
<dbReference type="AlphaFoldDB" id="A0A6A1WTB7"/>
<dbReference type="OrthoDB" id="1933617at2759"/>
<protein>
    <submittedName>
        <fullName evidence="4">Cyclin-dependent protein kinase inhibitor SMR3</fullName>
    </submittedName>
</protein>
<proteinExistence type="predicted"/>
<dbReference type="PANTHER" id="PTHR33142">
    <property type="entry name" value="CYCLIN-DEPENDENT PROTEIN KINASE INHIBITOR SMR13"/>
    <property type="match status" value="1"/>
</dbReference>
<feature type="region of interest" description="Disordered" evidence="3">
    <location>
        <begin position="35"/>
        <end position="83"/>
    </location>
</feature>
<reference evidence="4 5" key="1">
    <citation type="journal article" date="2019" name="Plant Biotechnol. J.">
        <title>The red bayberry genome and genetic basis of sex determination.</title>
        <authorList>
            <person name="Jia H.M."/>
            <person name="Jia H.J."/>
            <person name="Cai Q.L."/>
            <person name="Wang Y."/>
            <person name="Zhao H.B."/>
            <person name="Yang W.F."/>
            <person name="Wang G.Y."/>
            <person name="Li Y.H."/>
            <person name="Zhan D.L."/>
            <person name="Shen Y.T."/>
            <person name="Niu Q.F."/>
            <person name="Chang L."/>
            <person name="Qiu J."/>
            <person name="Zhao L."/>
            <person name="Xie H.B."/>
            <person name="Fu W.Y."/>
            <person name="Jin J."/>
            <person name="Li X.W."/>
            <person name="Jiao Y."/>
            <person name="Zhou C.C."/>
            <person name="Tu T."/>
            <person name="Chai C.Y."/>
            <person name="Gao J.L."/>
            <person name="Fan L.J."/>
            <person name="van de Weg E."/>
            <person name="Wang J.Y."/>
            <person name="Gao Z.S."/>
        </authorList>
    </citation>
    <scope>NUCLEOTIDE SEQUENCE [LARGE SCALE GENOMIC DNA]</scope>
    <source>
        <tissue evidence="4">Leaves</tissue>
    </source>
</reference>
<feature type="region of interest" description="Disordered" evidence="3">
    <location>
        <begin position="89"/>
        <end position="108"/>
    </location>
</feature>
<dbReference type="InterPro" id="IPR040389">
    <property type="entry name" value="SMR"/>
</dbReference>
<feature type="compositionally biased region" description="Basic and acidic residues" evidence="3">
    <location>
        <begin position="51"/>
        <end position="78"/>
    </location>
</feature>
<keyword evidence="5" id="KW-1185">Reference proteome</keyword>
<dbReference type="GO" id="GO:0032875">
    <property type="term" value="P:regulation of DNA endoreduplication"/>
    <property type="evidence" value="ECO:0007669"/>
    <property type="project" value="InterPro"/>
</dbReference>
<evidence type="ECO:0000256" key="3">
    <source>
        <dbReference type="SAM" id="MobiDB-lite"/>
    </source>
</evidence>
<organism evidence="4 5">
    <name type="scientific">Morella rubra</name>
    <name type="common">Chinese bayberry</name>
    <dbReference type="NCBI Taxonomy" id="262757"/>
    <lineage>
        <taxon>Eukaryota</taxon>
        <taxon>Viridiplantae</taxon>
        <taxon>Streptophyta</taxon>
        <taxon>Embryophyta</taxon>
        <taxon>Tracheophyta</taxon>
        <taxon>Spermatophyta</taxon>
        <taxon>Magnoliopsida</taxon>
        <taxon>eudicotyledons</taxon>
        <taxon>Gunneridae</taxon>
        <taxon>Pentapetalae</taxon>
        <taxon>rosids</taxon>
        <taxon>fabids</taxon>
        <taxon>Fagales</taxon>
        <taxon>Myricaceae</taxon>
        <taxon>Morella</taxon>
    </lineage>
</organism>
<dbReference type="PANTHER" id="PTHR33142:SF66">
    <property type="entry name" value="CYCLIN-DEPENDENT PROTEIN KINASE INHIBITOR SMR3"/>
    <property type="match status" value="1"/>
</dbReference>